<reference evidence="7 8" key="1">
    <citation type="submission" date="2021-03" db="EMBL/GenBank/DDBJ databases">
        <title>Genomic Encyclopedia of Type Strains, Phase IV (KMG-IV): sequencing the most valuable type-strain genomes for metagenomic binning, comparative biology and taxonomic classification.</title>
        <authorList>
            <person name="Goeker M."/>
        </authorList>
    </citation>
    <scope>NUCLEOTIDE SEQUENCE [LARGE SCALE GENOMIC DNA]</scope>
    <source>
        <strain evidence="7 8">DSM 25609</strain>
    </source>
</reference>
<comment type="caution">
    <text evidence="7">The sequence shown here is derived from an EMBL/GenBank/DDBJ whole genome shotgun (WGS) entry which is preliminary data.</text>
</comment>
<feature type="transmembrane region" description="Helical" evidence="5">
    <location>
        <begin position="91"/>
        <end position="110"/>
    </location>
</feature>
<sequence length="227" mass="25304">MTIFAFALKRSFRKLINIVLLGGLPIIFVFLPDNGVYTLPIGYQFYGILLLFTSAKLVSMMLDDRVSGALLRIGASPVTHLQYLWQNLLAYSLLLILQSGAMIIGGMLYGHTLHEPGLLFLLYAVFSLTAISFSLAWFALFRHKETAFSILFGLIILISMAGGLFWPIDLMPDIMQKLVMVLPTYWLAEAQFILVGSGDLSDLFIPIGFLLLFTVIFLLGGSKRRIS</sequence>
<dbReference type="RefSeq" id="WP_209462293.1">
    <property type="nucleotide sequence ID" value="NZ_CP110224.1"/>
</dbReference>
<dbReference type="PANTHER" id="PTHR43077">
    <property type="entry name" value="TRANSPORT PERMEASE YVFS-RELATED"/>
    <property type="match status" value="1"/>
</dbReference>
<gene>
    <name evidence="7" type="ORF">J2Z83_001188</name>
</gene>
<evidence type="ECO:0000313" key="7">
    <source>
        <dbReference type="EMBL" id="MBP1969085.1"/>
    </source>
</evidence>
<feature type="domain" description="ABC-2 type transporter transmembrane" evidence="6">
    <location>
        <begin position="45"/>
        <end position="220"/>
    </location>
</feature>
<evidence type="ECO:0000256" key="2">
    <source>
        <dbReference type="ARBA" id="ARBA00022692"/>
    </source>
</evidence>
<feature type="transmembrane region" description="Helical" evidence="5">
    <location>
        <begin position="12"/>
        <end position="31"/>
    </location>
</feature>
<keyword evidence="8" id="KW-1185">Reference proteome</keyword>
<protein>
    <submittedName>
        <fullName evidence="7">ABC-2 type transport system permease protein</fullName>
    </submittedName>
</protein>
<dbReference type="Proteomes" id="UP001519345">
    <property type="component" value="Unassembled WGS sequence"/>
</dbReference>
<keyword evidence="4 5" id="KW-0472">Membrane</keyword>
<comment type="subcellular location">
    <subcellularLocation>
        <location evidence="1">Membrane</location>
        <topology evidence="1">Multi-pass membrane protein</topology>
    </subcellularLocation>
</comment>
<evidence type="ECO:0000313" key="8">
    <source>
        <dbReference type="Proteomes" id="UP001519345"/>
    </source>
</evidence>
<name>A0ABS4IDR3_9BACI</name>
<proteinExistence type="predicted"/>
<dbReference type="InterPro" id="IPR013525">
    <property type="entry name" value="ABC2_TM"/>
</dbReference>
<keyword evidence="3 5" id="KW-1133">Transmembrane helix</keyword>
<evidence type="ECO:0000256" key="4">
    <source>
        <dbReference type="ARBA" id="ARBA00023136"/>
    </source>
</evidence>
<evidence type="ECO:0000256" key="5">
    <source>
        <dbReference type="SAM" id="Phobius"/>
    </source>
</evidence>
<evidence type="ECO:0000256" key="1">
    <source>
        <dbReference type="ARBA" id="ARBA00004141"/>
    </source>
</evidence>
<dbReference type="InterPro" id="IPR051328">
    <property type="entry name" value="T7SS_ABC-Transporter"/>
</dbReference>
<organism evidence="7 8">
    <name type="scientific">Virgibacillus natechei</name>
    <dbReference type="NCBI Taxonomy" id="1216297"/>
    <lineage>
        <taxon>Bacteria</taxon>
        <taxon>Bacillati</taxon>
        <taxon>Bacillota</taxon>
        <taxon>Bacilli</taxon>
        <taxon>Bacillales</taxon>
        <taxon>Bacillaceae</taxon>
        <taxon>Virgibacillus</taxon>
    </lineage>
</organism>
<feature type="transmembrane region" description="Helical" evidence="5">
    <location>
        <begin position="43"/>
        <end position="62"/>
    </location>
</feature>
<accession>A0ABS4IDR3</accession>
<feature type="transmembrane region" description="Helical" evidence="5">
    <location>
        <begin position="203"/>
        <end position="221"/>
    </location>
</feature>
<dbReference type="EMBL" id="JAGGKX010000004">
    <property type="protein sequence ID" value="MBP1969085.1"/>
    <property type="molecule type" value="Genomic_DNA"/>
</dbReference>
<evidence type="ECO:0000256" key="3">
    <source>
        <dbReference type="ARBA" id="ARBA00022989"/>
    </source>
</evidence>
<keyword evidence="2 5" id="KW-0812">Transmembrane</keyword>
<feature type="transmembrane region" description="Helical" evidence="5">
    <location>
        <begin position="146"/>
        <end position="166"/>
    </location>
</feature>
<feature type="transmembrane region" description="Helical" evidence="5">
    <location>
        <begin position="117"/>
        <end position="140"/>
    </location>
</feature>
<evidence type="ECO:0000259" key="6">
    <source>
        <dbReference type="Pfam" id="PF12698"/>
    </source>
</evidence>
<dbReference type="Pfam" id="PF12698">
    <property type="entry name" value="ABC2_membrane_3"/>
    <property type="match status" value="1"/>
</dbReference>
<dbReference type="PANTHER" id="PTHR43077:SF10">
    <property type="entry name" value="TRANSPORT PERMEASE PROTEIN"/>
    <property type="match status" value="1"/>
</dbReference>